<name>A0A061QLU2_9CHLO</name>
<feature type="non-terminal residue" evidence="1">
    <location>
        <position position="1"/>
    </location>
</feature>
<proteinExistence type="predicted"/>
<reference evidence="1" key="1">
    <citation type="submission" date="2014-05" db="EMBL/GenBank/DDBJ databases">
        <title>The transcriptome of the halophilic microalga Tetraselmis sp. GSL018 isolated from the Great Salt Lake, Utah.</title>
        <authorList>
            <person name="Jinkerson R.E."/>
            <person name="D'Adamo S."/>
            <person name="Posewitz M.C."/>
        </authorList>
    </citation>
    <scope>NUCLEOTIDE SEQUENCE</scope>
    <source>
        <strain evidence="1">GSL018</strain>
    </source>
</reference>
<evidence type="ECO:0000313" key="1">
    <source>
        <dbReference type="EMBL" id="JAC59410.1"/>
    </source>
</evidence>
<gene>
    <name evidence="1" type="ORF">TSPGSL018_31452</name>
</gene>
<protein>
    <submittedName>
        <fullName evidence="1">Uncharacterized protein</fullName>
    </submittedName>
</protein>
<dbReference type="AlphaFoldDB" id="A0A061QLU2"/>
<dbReference type="EMBL" id="GBEZ01027966">
    <property type="protein sequence ID" value="JAC59410.1"/>
    <property type="molecule type" value="Transcribed_RNA"/>
</dbReference>
<organism evidence="1">
    <name type="scientific">Tetraselmis sp. GSL018</name>
    <dbReference type="NCBI Taxonomy" id="582737"/>
    <lineage>
        <taxon>Eukaryota</taxon>
        <taxon>Viridiplantae</taxon>
        <taxon>Chlorophyta</taxon>
        <taxon>core chlorophytes</taxon>
        <taxon>Chlorodendrophyceae</taxon>
        <taxon>Chlorodendrales</taxon>
        <taxon>Chlorodendraceae</taxon>
        <taxon>Tetraselmis</taxon>
    </lineage>
</organism>
<sequence length="40" mass="4405">TPCLSQIPRAMPQSQFALQVLLGPLQQVGLFPRATKTVLR</sequence>
<accession>A0A061QLU2</accession>